<dbReference type="Proteomes" id="UP000654401">
    <property type="component" value="Unassembled WGS sequence"/>
</dbReference>
<comment type="caution">
    <text evidence="5">The sequence shown here is derived from an EMBL/GenBank/DDBJ whole genome shotgun (WGS) entry which is preliminary data.</text>
</comment>
<dbReference type="SMART" id="SM00448">
    <property type="entry name" value="REC"/>
    <property type="match status" value="1"/>
</dbReference>
<evidence type="ECO:0000313" key="5">
    <source>
        <dbReference type="EMBL" id="MBC8519259.1"/>
    </source>
</evidence>
<dbReference type="PANTHER" id="PTHR45339">
    <property type="entry name" value="HYBRID SIGNAL TRANSDUCTION HISTIDINE KINASE J"/>
    <property type="match status" value="1"/>
</dbReference>
<name>A0A8J6P367_9GAMM</name>
<proteinExistence type="predicted"/>
<feature type="domain" description="Response regulatory" evidence="4">
    <location>
        <begin position="10"/>
        <end position="126"/>
    </location>
</feature>
<dbReference type="SUPFAM" id="SSF52172">
    <property type="entry name" value="CheY-like"/>
    <property type="match status" value="1"/>
</dbReference>
<dbReference type="GO" id="GO:0000160">
    <property type="term" value="P:phosphorelay signal transduction system"/>
    <property type="evidence" value="ECO:0007669"/>
    <property type="project" value="UniProtKB-KW"/>
</dbReference>
<dbReference type="AlphaFoldDB" id="A0A8J6P367"/>
<evidence type="ECO:0000256" key="1">
    <source>
        <dbReference type="ARBA" id="ARBA00022553"/>
    </source>
</evidence>
<keyword evidence="2" id="KW-0902">Two-component regulatory system</keyword>
<evidence type="ECO:0000313" key="6">
    <source>
        <dbReference type="Proteomes" id="UP000654401"/>
    </source>
</evidence>
<dbReference type="Pfam" id="PF00072">
    <property type="entry name" value="Response_reg"/>
    <property type="match status" value="1"/>
</dbReference>
<dbReference type="InterPro" id="IPR011006">
    <property type="entry name" value="CheY-like_superfamily"/>
</dbReference>
<organism evidence="5 6">
    <name type="scientific">Candidatus Thiopontia autotrophica</name>
    <dbReference type="NCBI Taxonomy" id="2841688"/>
    <lineage>
        <taxon>Bacteria</taxon>
        <taxon>Pseudomonadati</taxon>
        <taxon>Pseudomonadota</taxon>
        <taxon>Gammaproteobacteria</taxon>
        <taxon>Candidatus Thiopontia</taxon>
    </lineage>
</organism>
<evidence type="ECO:0000256" key="3">
    <source>
        <dbReference type="PROSITE-ProRule" id="PRU00169"/>
    </source>
</evidence>
<reference evidence="5 6" key="1">
    <citation type="submission" date="2020-08" db="EMBL/GenBank/DDBJ databases">
        <title>Bridging the membrane lipid divide: bacteria of the FCB group superphylum have the potential to synthesize archaeal ether lipids.</title>
        <authorList>
            <person name="Villanueva L."/>
            <person name="Von Meijenfeldt F.A.B."/>
            <person name="Westbye A.B."/>
            <person name="Yadav S."/>
            <person name="Hopmans E.C."/>
            <person name="Dutilh B.E."/>
            <person name="Sinninghe Damste J.S."/>
        </authorList>
    </citation>
    <scope>NUCLEOTIDE SEQUENCE [LARGE SCALE GENOMIC DNA]</scope>
    <source>
        <strain evidence="5">NIOZ-UU100</strain>
    </source>
</reference>
<dbReference type="Gene3D" id="3.40.50.2300">
    <property type="match status" value="1"/>
</dbReference>
<evidence type="ECO:0000259" key="4">
    <source>
        <dbReference type="PROSITE" id="PS50110"/>
    </source>
</evidence>
<dbReference type="CDD" id="cd17546">
    <property type="entry name" value="REC_hyHK_CKI1_RcsC-like"/>
    <property type="match status" value="1"/>
</dbReference>
<keyword evidence="1 3" id="KW-0597">Phosphoprotein</keyword>
<protein>
    <submittedName>
        <fullName evidence="5">Response regulator</fullName>
    </submittedName>
</protein>
<sequence length="126" mass="14119">TSGVINRGCRVLIVEDVLANQMVTSKLLEHIGCKPEIAENGETAVNKVNDNSNQYDIILMDLQMPVMDGFEASHIIRQSHPDLPIIALTAATHQEANENYQKSGINDVLYKPFTMKELIEKINRWG</sequence>
<dbReference type="InterPro" id="IPR001789">
    <property type="entry name" value="Sig_transdc_resp-reg_receiver"/>
</dbReference>
<gene>
    <name evidence="5" type="ORF">H8D24_02470</name>
</gene>
<feature type="modified residue" description="4-aspartylphosphate" evidence="3">
    <location>
        <position position="61"/>
    </location>
</feature>
<dbReference type="EMBL" id="JACNFK010000020">
    <property type="protein sequence ID" value="MBC8519259.1"/>
    <property type="molecule type" value="Genomic_DNA"/>
</dbReference>
<dbReference type="PANTHER" id="PTHR45339:SF1">
    <property type="entry name" value="HYBRID SIGNAL TRANSDUCTION HISTIDINE KINASE J"/>
    <property type="match status" value="1"/>
</dbReference>
<feature type="non-terminal residue" evidence="5">
    <location>
        <position position="1"/>
    </location>
</feature>
<dbReference type="PROSITE" id="PS50110">
    <property type="entry name" value="RESPONSE_REGULATORY"/>
    <property type="match status" value="1"/>
</dbReference>
<evidence type="ECO:0000256" key="2">
    <source>
        <dbReference type="ARBA" id="ARBA00023012"/>
    </source>
</evidence>
<accession>A0A8J6P367</accession>